<sequence length="112" mass="13086">LCLTVYRRRPEFPPERWNMHDATLQDKDQTYTCEGWNTGSSQKFVGHAHPSIWMLIECPMENQAFVATASTQARRGEPPEKQVRKTILRLQNRVKNIFEGLQVHPDLPRLLE</sequence>
<reference evidence="1" key="1">
    <citation type="journal article" date="2015" name="PLoS Negl. Trop. Dis.">
        <title>Deep Sequencing Analysis of the Ixodes ricinus Haemocytome.</title>
        <authorList>
            <person name="Kotsyfakis M."/>
            <person name="Kopacek P."/>
            <person name="Franta Z."/>
            <person name="Pedra J.H."/>
            <person name="Ribeiro J.M."/>
        </authorList>
    </citation>
    <scope>NUCLEOTIDE SEQUENCE</scope>
</reference>
<feature type="non-terminal residue" evidence="1">
    <location>
        <position position="1"/>
    </location>
</feature>
<evidence type="ECO:0000313" key="1">
    <source>
        <dbReference type="EMBL" id="JAC93765.1"/>
    </source>
</evidence>
<protein>
    <submittedName>
        <fullName evidence="1">Uncharacterized protein</fullName>
    </submittedName>
</protein>
<accession>A0A090XDC8</accession>
<dbReference type="EMBL" id="GBIH01000945">
    <property type="protein sequence ID" value="JAC93765.1"/>
    <property type="molecule type" value="mRNA"/>
</dbReference>
<organism evidence="1">
    <name type="scientific">Ixodes ricinus</name>
    <name type="common">Common tick</name>
    <name type="synonym">Acarus ricinus</name>
    <dbReference type="NCBI Taxonomy" id="34613"/>
    <lineage>
        <taxon>Eukaryota</taxon>
        <taxon>Metazoa</taxon>
        <taxon>Ecdysozoa</taxon>
        <taxon>Arthropoda</taxon>
        <taxon>Chelicerata</taxon>
        <taxon>Arachnida</taxon>
        <taxon>Acari</taxon>
        <taxon>Parasitiformes</taxon>
        <taxon>Ixodida</taxon>
        <taxon>Ixodoidea</taxon>
        <taxon>Ixodidae</taxon>
        <taxon>Ixodinae</taxon>
        <taxon>Ixodes</taxon>
    </lineage>
</organism>
<proteinExistence type="evidence at transcript level"/>
<dbReference type="AlphaFoldDB" id="A0A090XDC8"/>
<name>A0A090XDC8_IXORI</name>